<dbReference type="AlphaFoldDB" id="A0A914CRJ5"/>
<sequence>MLFFAMNSIYLGYFVACDITSYTQSYIEVLWTLYIACDVYDLYNAYSLVLTCRDIRVGIKKLFEVKYFHNSSISVLN</sequence>
<dbReference type="Proteomes" id="UP000887540">
    <property type="component" value="Unplaced"/>
</dbReference>
<feature type="chain" id="PRO_5037447911" evidence="1">
    <location>
        <begin position="17"/>
        <end position="77"/>
    </location>
</feature>
<evidence type="ECO:0000313" key="3">
    <source>
        <dbReference type="WBParaSite" id="ACRNAN_scaffold1304.g11651.t1"/>
    </source>
</evidence>
<reference evidence="3" key="1">
    <citation type="submission" date="2022-11" db="UniProtKB">
        <authorList>
            <consortium name="WormBaseParasite"/>
        </authorList>
    </citation>
    <scope>IDENTIFICATION</scope>
</reference>
<name>A0A914CRJ5_9BILA</name>
<evidence type="ECO:0000313" key="2">
    <source>
        <dbReference type="Proteomes" id="UP000887540"/>
    </source>
</evidence>
<evidence type="ECO:0000256" key="1">
    <source>
        <dbReference type="SAM" id="SignalP"/>
    </source>
</evidence>
<keyword evidence="1" id="KW-0732">Signal</keyword>
<proteinExistence type="predicted"/>
<dbReference type="WBParaSite" id="ACRNAN_scaffold1304.g11651.t1">
    <property type="protein sequence ID" value="ACRNAN_scaffold1304.g11651.t1"/>
    <property type="gene ID" value="ACRNAN_scaffold1304.g11651"/>
</dbReference>
<feature type="signal peptide" evidence="1">
    <location>
        <begin position="1"/>
        <end position="16"/>
    </location>
</feature>
<protein>
    <submittedName>
        <fullName evidence="3">Uncharacterized protein</fullName>
    </submittedName>
</protein>
<keyword evidence="2" id="KW-1185">Reference proteome</keyword>
<accession>A0A914CRJ5</accession>
<organism evidence="2 3">
    <name type="scientific">Acrobeloides nanus</name>
    <dbReference type="NCBI Taxonomy" id="290746"/>
    <lineage>
        <taxon>Eukaryota</taxon>
        <taxon>Metazoa</taxon>
        <taxon>Ecdysozoa</taxon>
        <taxon>Nematoda</taxon>
        <taxon>Chromadorea</taxon>
        <taxon>Rhabditida</taxon>
        <taxon>Tylenchina</taxon>
        <taxon>Cephalobomorpha</taxon>
        <taxon>Cephaloboidea</taxon>
        <taxon>Cephalobidae</taxon>
        <taxon>Acrobeloides</taxon>
    </lineage>
</organism>